<reference evidence="2" key="1">
    <citation type="journal article" date="2019" name="Int. J. Syst. Evol. Microbiol.">
        <title>The Global Catalogue of Microorganisms (GCM) 10K type strain sequencing project: providing services to taxonomists for standard genome sequencing and annotation.</title>
        <authorList>
            <consortium name="The Broad Institute Genomics Platform"/>
            <consortium name="The Broad Institute Genome Sequencing Center for Infectious Disease"/>
            <person name="Wu L."/>
            <person name="Ma J."/>
        </authorList>
    </citation>
    <scope>NUCLEOTIDE SEQUENCE [LARGE SCALE GENOMIC DNA]</scope>
    <source>
        <strain evidence="2">CGMCC 1.12942</strain>
    </source>
</reference>
<name>A0ABW2RJQ3_9BACL</name>
<sequence length="84" mass="9867">MSQFLQQLMKKRKKSGVRIGYNEKSTCGLSKFHLTLDHFKDGDYVTEANGLTIYYREDVVPHLHRLHISYKNGRFELRAVDHSL</sequence>
<gene>
    <name evidence="1" type="ORF">ACFQNG_07390</name>
</gene>
<dbReference type="EMBL" id="JBHTBW010000019">
    <property type="protein sequence ID" value="MFC7440976.1"/>
    <property type="molecule type" value="Genomic_DNA"/>
</dbReference>
<dbReference type="Gene3D" id="2.60.300.12">
    <property type="entry name" value="HesB-like domain"/>
    <property type="match status" value="1"/>
</dbReference>
<keyword evidence="2" id="KW-1185">Reference proteome</keyword>
<dbReference type="InterPro" id="IPR035903">
    <property type="entry name" value="HesB-like_dom_sf"/>
</dbReference>
<dbReference type="RefSeq" id="WP_379864255.1">
    <property type="nucleotide sequence ID" value="NZ_JBHTBW010000019.1"/>
</dbReference>
<evidence type="ECO:0000313" key="2">
    <source>
        <dbReference type="Proteomes" id="UP001596500"/>
    </source>
</evidence>
<dbReference type="Proteomes" id="UP001596500">
    <property type="component" value="Unassembled WGS sequence"/>
</dbReference>
<evidence type="ECO:0008006" key="3">
    <source>
        <dbReference type="Google" id="ProtNLM"/>
    </source>
</evidence>
<dbReference type="SUPFAM" id="SSF89360">
    <property type="entry name" value="HesB-like domain"/>
    <property type="match status" value="1"/>
</dbReference>
<accession>A0ABW2RJQ3</accession>
<comment type="caution">
    <text evidence="1">The sequence shown here is derived from an EMBL/GenBank/DDBJ whole genome shotgun (WGS) entry which is preliminary data.</text>
</comment>
<evidence type="ECO:0000313" key="1">
    <source>
        <dbReference type="EMBL" id="MFC7440976.1"/>
    </source>
</evidence>
<protein>
    <recommendedName>
        <fullName evidence="3">DUF5348 domain-containing protein</fullName>
    </recommendedName>
</protein>
<organism evidence="1 2">
    <name type="scientific">Laceyella putida</name>
    <dbReference type="NCBI Taxonomy" id="110101"/>
    <lineage>
        <taxon>Bacteria</taxon>
        <taxon>Bacillati</taxon>
        <taxon>Bacillota</taxon>
        <taxon>Bacilli</taxon>
        <taxon>Bacillales</taxon>
        <taxon>Thermoactinomycetaceae</taxon>
        <taxon>Laceyella</taxon>
    </lineage>
</organism>
<proteinExistence type="predicted"/>